<organism evidence="1 2">
    <name type="scientific">Entomophthora muscae</name>
    <dbReference type="NCBI Taxonomy" id="34485"/>
    <lineage>
        <taxon>Eukaryota</taxon>
        <taxon>Fungi</taxon>
        <taxon>Fungi incertae sedis</taxon>
        <taxon>Zoopagomycota</taxon>
        <taxon>Entomophthoromycotina</taxon>
        <taxon>Entomophthoromycetes</taxon>
        <taxon>Entomophthorales</taxon>
        <taxon>Entomophthoraceae</taxon>
        <taxon>Entomophthora</taxon>
    </lineage>
</organism>
<sequence length="328" mass="37008">MALLKLVILTLDIVSAASALVVIYSYFLIKKYNHVAVDRVSIRLQLGIAFIDLFKHFMACISIDWGETMCSVVGFLNTTLLHIYMCLNVAIALNLHLVILGSKRPHQRMELFYWILSVAFPLIFDISLLVSDIFGSNGAGKCGIKNNSEINDAILLSSTIIFMIGTMYCLLVSILVLYKVKREKHDPSTENLIHVSDSKGTPTLKSLSSLICRTCLYPISYFLAYLGSNFGNLYYFISKASPTPILYWGRFGYSSRGILHLISFFADPLINKSVPIILKGKRIHHEELYLGTPSPECDLNYDYFYSSSVDISLTPGFKQTLRDFQKYI</sequence>
<accession>A0ACC2RXK8</accession>
<keyword evidence="2" id="KW-1185">Reference proteome</keyword>
<name>A0ACC2RXK8_9FUNG</name>
<gene>
    <name evidence="1" type="ORF">DSO57_1010037</name>
</gene>
<dbReference type="EMBL" id="QTSX02006422">
    <property type="protein sequence ID" value="KAJ9054849.1"/>
    <property type="molecule type" value="Genomic_DNA"/>
</dbReference>
<reference evidence="1" key="1">
    <citation type="submission" date="2022-04" db="EMBL/GenBank/DDBJ databases">
        <title>Genome of the entomopathogenic fungus Entomophthora muscae.</title>
        <authorList>
            <person name="Elya C."/>
            <person name="Lovett B.R."/>
            <person name="Lee E."/>
            <person name="Macias A.M."/>
            <person name="Hajek A.E."/>
            <person name="De Bivort B.L."/>
            <person name="Kasson M.T."/>
            <person name="De Fine Licht H.H."/>
            <person name="Stajich J.E."/>
        </authorList>
    </citation>
    <scope>NUCLEOTIDE SEQUENCE</scope>
    <source>
        <strain evidence="1">Berkeley</strain>
    </source>
</reference>
<dbReference type="Proteomes" id="UP001165960">
    <property type="component" value="Unassembled WGS sequence"/>
</dbReference>
<proteinExistence type="predicted"/>
<comment type="caution">
    <text evidence="1">The sequence shown here is derived from an EMBL/GenBank/DDBJ whole genome shotgun (WGS) entry which is preliminary data.</text>
</comment>
<evidence type="ECO:0000313" key="1">
    <source>
        <dbReference type="EMBL" id="KAJ9054849.1"/>
    </source>
</evidence>
<evidence type="ECO:0000313" key="2">
    <source>
        <dbReference type="Proteomes" id="UP001165960"/>
    </source>
</evidence>
<protein>
    <submittedName>
        <fullName evidence="1">Uncharacterized protein</fullName>
    </submittedName>
</protein>